<reference evidence="3 4" key="1">
    <citation type="journal article" date="2012" name="Appl. Environ. Microbiol.">
        <title>Short-read sequencing for genomic analysis of the brown rot fungus Fibroporia radiculosa.</title>
        <authorList>
            <person name="Tang J.D."/>
            <person name="Perkins A.D."/>
            <person name="Sonstegard T.S."/>
            <person name="Schroeder S.G."/>
            <person name="Burgess S.C."/>
            <person name="Diehl S.V."/>
        </authorList>
    </citation>
    <scope>NUCLEOTIDE SEQUENCE [LARGE SCALE GENOMIC DNA]</scope>
    <source>
        <strain evidence="3 4">TFFH 294</strain>
    </source>
</reference>
<feature type="region of interest" description="Disordered" evidence="1">
    <location>
        <begin position="221"/>
        <end position="246"/>
    </location>
</feature>
<dbReference type="AlphaFoldDB" id="J7S6E7"/>
<protein>
    <submittedName>
        <fullName evidence="3">Uncharacterized protein</fullName>
    </submittedName>
</protein>
<evidence type="ECO:0000313" key="4">
    <source>
        <dbReference type="Proteomes" id="UP000006352"/>
    </source>
</evidence>
<dbReference type="InParanoid" id="J7S6E7"/>
<keyword evidence="2" id="KW-0472">Membrane</keyword>
<accession>J7S6E7</accession>
<dbReference type="GeneID" id="24101969"/>
<dbReference type="RefSeq" id="XP_012177090.1">
    <property type="nucleotide sequence ID" value="XM_012321700.1"/>
</dbReference>
<name>J7S6E7_9APHY</name>
<dbReference type="EMBL" id="HE797635">
    <property type="protein sequence ID" value="CCM07069.1"/>
    <property type="molecule type" value="Genomic_DNA"/>
</dbReference>
<evidence type="ECO:0000256" key="2">
    <source>
        <dbReference type="SAM" id="Phobius"/>
    </source>
</evidence>
<sequence>MASITILAALLILTWFLVATLILILTLAFFHFKETYKVEVILPRQPTTPIIDQTPEWPAEVQVTPPVQLIPTSFTDLCSALLGLILMTLLSVLTLALIVPLLLHLTIQHLEREHQWAFNIAATAQRPLLHTTTTLPIIAANHDSNNPMQKFLDEGDFQYPFTPPLSNITCHPFLIPGSLDSSNSNAVVLSQFPGPLEIPHTSDASIGSYHVAPAQIFPSSLPINTSSSPNPDSPTAASTNSPTMPPLAFDVSDNGSLDHAPNLQLLVNVTEYITALEGYSSDPQVLQHWRGGSFSFPNYLLLIL</sequence>
<feature type="compositionally biased region" description="Low complexity" evidence="1">
    <location>
        <begin position="224"/>
        <end position="239"/>
    </location>
</feature>
<dbReference type="HOGENOM" id="CLU_783113_0_0_1"/>
<evidence type="ECO:0000313" key="3">
    <source>
        <dbReference type="EMBL" id="CCM07069.1"/>
    </source>
</evidence>
<organism evidence="3 4">
    <name type="scientific">Fibroporia radiculosa</name>
    <dbReference type="NCBI Taxonomy" id="599839"/>
    <lineage>
        <taxon>Eukaryota</taxon>
        <taxon>Fungi</taxon>
        <taxon>Dikarya</taxon>
        <taxon>Basidiomycota</taxon>
        <taxon>Agaricomycotina</taxon>
        <taxon>Agaricomycetes</taxon>
        <taxon>Polyporales</taxon>
        <taxon>Fibroporiaceae</taxon>
        <taxon>Fibroporia</taxon>
    </lineage>
</organism>
<dbReference type="Proteomes" id="UP000006352">
    <property type="component" value="Unassembled WGS sequence"/>
</dbReference>
<keyword evidence="2" id="KW-1133">Transmembrane helix</keyword>
<feature type="transmembrane region" description="Helical" evidence="2">
    <location>
        <begin position="7"/>
        <end position="32"/>
    </location>
</feature>
<keyword evidence="4" id="KW-1185">Reference proteome</keyword>
<evidence type="ECO:0000256" key="1">
    <source>
        <dbReference type="SAM" id="MobiDB-lite"/>
    </source>
</evidence>
<feature type="transmembrane region" description="Helical" evidence="2">
    <location>
        <begin position="80"/>
        <end position="103"/>
    </location>
</feature>
<gene>
    <name evidence="3" type="ORF">FIBRA_09392</name>
</gene>
<keyword evidence="2" id="KW-0812">Transmembrane</keyword>
<proteinExistence type="predicted"/>